<dbReference type="SUPFAM" id="SSF52540">
    <property type="entry name" value="P-loop containing nucleoside triphosphate hydrolases"/>
    <property type="match status" value="1"/>
</dbReference>
<accession>A0A1G9ZCM7</accession>
<dbReference type="Pfam" id="PF13671">
    <property type="entry name" value="AAA_33"/>
    <property type="match status" value="1"/>
</dbReference>
<keyword evidence="2" id="KW-1185">Reference proteome</keyword>
<dbReference type="Proteomes" id="UP000199004">
    <property type="component" value="Unassembled WGS sequence"/>
</dbReference>
<evidence type="ECO:0000313" key="2">
    <source>
        <dbReference type="Proteomes" id="UP000199004"/>
    </source>
</evidence>
<dbReference type="InterPro" id="IPR027417">
    <property type="entry name" value="P-loop_NTPase"/>
</dbReference>
<organism evidence="1 2">
    <name type="scientific">Nocardioides szechwanensis</name>
    <dbReference type="NCBI Taxonomy" id="1005944"/>
    <lineage>
        <taxon>Bacteria</taxon>
        <taxon>Bacillati</taxon>
        <taxon>Actinomycetota</taxon>
        <taxon>Actinomycetes</taxon>
        <taxon>Propionibacteriales</taxon>
        <taxon>Nocardioidaceae</taxon>
        <taxon>Nocardioides</taxon>
    </lineage>
</organism>
<proteinExistence type="predicted"/>
<evidence type="ECO:0000313" key="1">
    <source>
        <dbReference type="EMBL" id="SDN18336.1"/>
    </source>
</evidence>
<reference evidence="1 2" key="1">
    <citation type="submission" date="2016-10" db="EMBL/GenBank/DDBJ databases">
        <authorList>
            <person name="de Groot N.N."/>
        </authorList>
    </citation>
    <scope>NUCLEOTIDE SEQUENCE [LARGE SCALE GENOMIC DNA]</scope>
    <source>
        <strain evidence="1 2">CGMCC 1.11147</strain>
    </source>
</reference>
<dbReference type="EMBL" id="FNIC01000002">
    <property type="protein sequence ID" value="SDN18336.1"/>
    <property type="molecule type" value="Genomic_DNA"/>
</dbReference>
<gene>
    <name evidence="1" type="ORF">SAMN05192576_1667</name>
</gene>
<protein>
    <submittedName>
        <fullName evidence="1">AAA domain-containing protein</fullName>
    </submittedName>
</protein>
<sequence length="188" mass="20337">MLDNGGCCLIVTGAPGSGKSTVSRLVAGRLNRSAVLNGDQVNRLVVSGRVGPLDRPAAEAARQVQLCNENLCALAANFADAGITPVIDWIIPDRAQLDFYHLALSPRRVLLVVLAPSIDACRHRNAERDPEDQFFFEGYESLAAEMRRGFGTMGWWFDTTALTADETAARIVAEAPRLAGHGFTRLSQ</sequence>
<name>A0A1G9ZCM7_9ACTN</name>
<dbReference type="AlphaFoldDB" id="A0A1G9ZCM7"/>
<dbReference type="OrthoDB" id="1649389at2"/>
<dbReference type="STRING" id="1005944.SAMN05192576_1667"/>
<dbReference type="Gene3D" id="3.40.50.300">
    <property type="entry name" value="P-loop containing nucleotide triphosphate hydrolases"/>
    <property type="match status" value="1"/>
</dbReference>